<protein>
    <submittedName>
        <fullName evidence="2">Uncharacterized protein</fullName>
    </submittedName>
</protein>
<accession>A0A812M0Y1</accession>
<sequence>MRARPQGQGNGDSHVSLGPSASQHPARRLGEQTPPGAGEDVPSQEPHAGHQESQPLNVVGADIPYEPHSRGMVILAPPKVEPVEPEESSSSSSSSSKAVARLKQKKCNIWPKFKEKQKAKTGGLRQRSPGARLGQTGSRGKLPDRTGVDGTQAMCARTPGLGQRSNPLAPPVQRDKQVPRHGRRFGVVVQNHAAPPARRGKSLEPMAQSEPESEHPPLVLKEREQVKVEQQEAQKAQEALRERAAAFVAEANEEIEVSSEDNDWTQVGTLPRTGPRVLSRAEADIPHVGGISQGKPQARLASPFPPSTGDSLPKLQWGDHA</sequence>
<feature type="compositionally biased region" description="Low complexity" evidence="1">
    <location>
        <begin position="88"/>
        <end position="97"/>
    </location>
</feature>
<feature type="compositionally biased region" description="Basic and acidic residues" evidence="1">
    <location>
        <begin position="212"/>
        <end position="232"/>
    </location>
</feature>
<evidence type="ECO:0000256" key="1">
    <source>
        <dbReference type="SAM" id="MobiDB-lite"/>
    </source>
</evidence>
<feature type="compositionally biased region" description="Acidic residues" evidence="1">
    <location>
        <begin position="254"/>
        <end position="263"/>
    </location>
</feature>
<proteinExistence type="predicted"/>
<name>A0A812M0Y1_9DINO</name>
<feature type="region of interest" description="Disordered" evidence="1">
    <location>
        <begin position="254"/>
        <end position="321"/>
    </location>
</feature>
<feature type="region of interest" description="Disordered" evidence="1">
    <location>
        <begin position="1"/>
        <end position="234"/>
    </location>
</feature>
<evidence type="ECO:0000313" key="2">
    <source>
        <dbReference type="EMBL" id="CAE7250353.1"/>
    </source>
</evidence>
<keyword evidence="3" id="KW-1185">Reference proteome</keyword>
<comment type="caution">
    <text evidence="2">The sequence shown here is derived from an EMBL/GenBank/DDBJ whole genome shotgun (WGS) entry which is preliminary data.</text>
</comment>
<gene>
    <name evidence="2" type="ORF">SNAT2548_LOCUS12285</name>
</gene>
<dbReference type="Proteomes" id="UP000604046">
    <property type="component" value="Unassembled WGS sequence"/>
</dbReference>
<evidence type="ECO:0000313" key="3">
    <source>
        <dbReference type="Proteomes" id="UP000604046"/>
    </source>
</evidence>
<dbReference type="EMBL" id="CAJNDS010001169">
    <property type="protein sequence ID" value="CAE7250353.1"/>
    <property type="molecule type" value="Genomic_DNA"/>
</dbReference>
<reference evidence="2" key="1">
    <citation type="submission" date="2021-02" db="EMBL/GenBank/DDBJ databases">
        <authorList>
            <person name="Dougan E. K."/>
            <person name="Rhodes N."/>
            <person name="Thang M."/>
            <person name="Chan C."/>
        </authorList>
    </citation>
    <scope>NUCLEOTIDE SEQUENCE</scope>
</reference>
<organism evidence="2 3">
    <name type="scientific">Symbiodinium natans</name>
    <dbReference type="NCBI Taxonomy" id="878477"/>
    <lineage>
        <taxon>Eukaryota</taxon>
        <taxon>Sar</taxon>
        <taxon>Alveolata</taxon>
        <taxon>Dinophyceae</taxon>
        <taxon>Suessiales</taxon>
        <taxon>Symbiodiniaceae</taxon>
        <taxon>Symbiodinium</taxon>
    </lineage>
</organism>
<dbReference type="AlphaFoldDB" id="A0A812M0Y1"/>